<gene>
    <name evidence="2" type="ORF">LPB138_07610</name>
</gene>
<dbReference type="Gene3D" id="2.60.120.1130">
    <property type="match status" value="1"/>
</dbReference>
<dbReference type="InterPro" id="IPR024618">
    <property type="entry name" value="DUF3857"/>
</dbReference>
<dbReference type="Gene3D" id="3.10.620.30">
    <property type="match status" value="1"/>
</dbReference>
<evidence type="ECO:0000313" key="3">
    <source>
        <dbReference type="Proteomes" id="UP000176050"/>
    </source>
</evidence>
<sequence>MIKKIPNLILLLLFIFSNPLHSQNIELSTLLIPKELTENANSVVRFDNMEIDMVSQNEMVIKVQTAVSVLNELGDRYADITLNYDKRMLIKSVKGYIYNSFGKEIEKIKKSDFDDYSASDGFSLFSDGRLIHYDYTPTSYPYTIYYEYELKTSNTAFIPRWMPISTYYQGVQKSSYTFKYPTDIKINKLEKQFEGYDVKSNNNGTELIYEVANIPAIEYESYAPSLIDLVPNLIVGVNKFNLEGVNGEASNWLEFGKWYYDNLLQSTQDLPEKTKQEIRNLTKGAVSNEEKAKIVYEYVQDKVRYISIQVGIGGFKPMLASEVDNLSYGDCKALTNYTKALLDAVDVPSNYTVLWAGNEKRSVENEFLSVQGNHVILNLPTEEGDLWLECTSQKVPFSELGDFTDDRDVLVITPEGGEIKHTRVYNDNENTQKIVGKYTLNDNGAITAKVNMVSKGTQFDNHLHYESKTEKELDKSYKEFWDNINNMAINTIDINNNKSEGQFEEVVEFSAENYGVISGERMIFPVNAFNVMERAPKRMRNRKLPVEISRGFYDVDEVEVELPSNYSIEAIANNVNIESKYGTYKLTIEKVGENTLKYSRKFLLKNGKYSKESYNEYRDFWKSVVKSDNSKVVLLKK</sequence>
<dbReference type="EMBL" id="CP017478">
    <property type="protein sequence ID" value="AOW20552.1"/>
    <property type="molecule type" value="Genomic_DNA"/>
</dbReference>
<keyword evidence="3" id="KW-1185">Reference proteome</keyword>
<dbReference type="Gene3D" id="2.60.40.3140">
    <property type="match status" value="1"/>
</dbReference>
<feature type="domain" description="DUF3857" evidence="1">
    <location>
        <begin position="58"/>
        <end position="217"/>
    </location>
</feature>
<dbReference type="AlphaFoldDB" id="A0A1D8P7M4"/>
<organism evidence="2 3">
    <name type="scientific">Urechidicola croceus</name>
    <dbReference type="NCBI Taxonomy" id="1850246"/>
    <lineage>
        <taxon>Bacteria</taxon>
        <taxon>Pseudomonadati</taxon>
        <taxon>Bacteroidota</taxon>
        <taxon>Flavobacteriia</taxon>
        <taxon>Flavobacteriales</taxon>
        <taxon>Flavobacteriaceae</taxon>
        <taxon>Urechidicola</taxon>
    </lineage>
</organism>
<accession>A0A1D8P7M4</accession>
<dbReference type="KEGG" id="lul:LPB138_07610"/>
<proteinExistence type="predicted"/>
<evidence type="ECO:0000259" key="1">
    <source>
        <dbReference type="Pfam" id="PF12969"/>
    </source>
</evidence>
<reference evidence="2 3" key="1">
    <citation type="submission" date="2016-10" db="EMBL/GenBank/DDBJ databases">
        <title>Lutibacter sp. LPB0138, isolated from marine gastropod.</title>
        <authorList>
            <person name="Kim E."/>
            <person name="Yi H."/>
        </authorList>
    </citation>
    <scope>NUCLEOTIDE SEQUENCE [LARGE SCALE GENOMIC DNA]</scope>
    <source>
        <strain evidence="2 3">LPB0138</strain>
    </source>
</reference>
<dbReference type="RefSeq" id="WP_070236695.1">
    <property type="nucleotide sequence ID" value="NZ_CP017478.1"/>
</dbReference>
<dbReference type="Pfam" id="PF12969">
    <property type="entry name" value="DUF3857"/>
    <property type="match status" value="1"/>
</dbReference>
<dbReference type="Proteomes" id="UP000176050">
    <property type="component" value="Chromosome"/>
</dbReference>
<dbReference type="STRING" id="1850246.LPB138_07610"/>
<name>A0A1D8P7M4_9FLAO</name>
<dbReference type="OrthoDB" id="8595007at2"/>
<protein>
    <recommendedName>
        <fullName evidence="1">DUF3857 domain-containing protein</fullName>
    </recommendedName>
</protein>
<evidence type="ECO:0000313" key="2">
    <source>
        <dbReference type="EMBL" id="AOW20552.1"/>
    </source>
</evidence>